<keyword evidence="18" id="KW-1185">Reference proteome</keyword>
<keyword evidence="9 17" id="KW-0560">Oxidoreductase</keyword>
<evidence type="ECO:0000256" key="7">
    <source>
        <dbReference type="ARBA" id="ARBA00022723"/>
    </source>
</evidence>
<keyword evidence="8" id="KW-0315">Glutamine amidotransferase</keyword>
<feature type="domain" description="Glutamine amidotransferase type-2" evidence="16">
    <location>
        <begin position="22"/>
        <end position="418"/>
    </location>
</feature>
<dbReference type="Gene3D" id="3.60.20.10">
    <property type="entry name" value="Glutamine Phosphoribosylpyrophosphate, subunit 1, domain 1"/>
    <property type="match status" value="1"/>
</dbReference>
<comment type="cofactor">
    <cofactor evidence="1">
        <name>FMN</name>
        <dbReference type="ChEBI" id="CHEBI:58210"/>
    </cofactor>
</comment>
<dbReference type="SUPFAM" id="SSF51395">
    <property type="entry name" value="FMN-linked oxidoreductases"/>
    <property type="match status" value="1"/>
</dbReference>
<dbReference type="Pfam" id="PF00310">
    <property type="entry name" value="GATase_2"/>
    <property type="match status" value="1"/>
</dbReference>
<evidence type="ECO:0000256" key="1">
    <source>
        <dbReference type="ARBA" id="ARBA00001917"/>
    </source>
</evidence>
<evidence type="ECO:0000256" key="6">
    <source>
        <dbReference type="ARBA" id="ARBA00022643"/>
    </source>
</evidence>
<name>A0ABW6IIQ9_9CYAN</name>
<dbReference type="InterPro" id="IPR006982">
    <property type="entry name" value="Glu_synth_centr_N"/>
</dbReference>
<comment type="pathway">
    <text evidence="14">Amino-acid biosynthesis.</text>
</comment>
<feature type="region of interest" description="Disordered" evidence="15">
    <location>
        <begin position="932"/>
        <end position="955"/>
    </location>
</feature>
<proteinExistence type="inferred from homology"/>
<dbReference type="InterPro" id="IPR029055">
    <property type="entry name" value="Ntn_hydrolases_N"/>
</dbReference>
<keyword evidence="4" id="KW-0028">Amino-acid biosynthesis</keyword>
<evidence type="ECO:0000256" key="13">
    <source>
        <dbReference type="ARBA" id="ARBA00023291"/>
    </source>
</evidence>
<dbReference type="Pfam" id="PF01493">
    <property type="entry name" value="GXGXG"/>
    <property type="match status" value="1"/>
</dbReference>
<accession>A0ABW6IIQ9</accession>
<evidence type="ECO:0000256" key="3">
    <source>
        <dbReference type="ARBA" id="ARBA00009716"/>
    </source>
</evidence>
<comment type="caution">
    <text evidence="17">The sequence shown here is derived from an EMBL/GenBank/DDBJ whole genome shotgun (WGS) entry which is preliminary data.</text>
</comment>
<evidence type="ECO:0000313" key="17">
    <source>
        <dbReference type="EMBL" id="MFE4107894.1"/>
    </source>
</evidence>
<dbReference type="EMBL" id="JBHZOL010000095">
    <property type="protein sequence ID" value="MFE4107894.1"/>
    <property type="molecule type" value="Genomic_DNA"/>
</dbReference>
<dbReference type="InterPro" id="IPR002489">
    <property type="entry name" value="Glu_synth_asu_C"/>
</dbReference>
<evidence type="ECO:0000256" key="9">
    <source>
        <dbReference type="ARBA" id="ARBA00023002"/>
    </source>
</evidence>
<dbReference type="PANTHER" id="PTHR11938:SF133">
    <property type="entry name" value="GLUTAMATE SYNTHASE (NADH)"/>
    <property type="match status" value="1"/>
</dbReference>
<dbReference type="GO" id="GO:0004355">
    <property type="term" value="F:glutamate synthase (NADPH) activity"/>
    <property type="evidence" value="ECO:0007669"/>
    <property type="project" value="UniProtKB-EC"/>
</dbReference>
<keyword evidence="7" id="KW-0479">Metal-binding</keyword>
<gene>
    <name evidence="17" type="primary">gltB</name>
    <name evidence="17" type="ORF">ACFVKH_16535</name>
</gene>
<feature type="region of interest" description="Disordered" evidence="15">
    <location>
        <begin position="476"/>
        <end position="496"/>
    </location>
</feature>
<evidence type="ECO:0000256" key="10">
    <source>
        <dbReference type="ARBA" id="ARBA00023004"/>
    </source>
</evidence>
<evidence type="ECO:0000313" key="18">
    <source>
        <dbReference type="Proteomes" id="UP001600165"/>
    </source>
</evidence>
<dbReference type="InterPro" id="IPR050711">
    <property type="entry name" value="ET-N_metabolism_enzyme"/>
</dbReference>
<dbReference type="EC" id="1.4.1.13" evidence="17"/>
<dbReference type="CDD" id="cd00982">
    <property type="entry name" value="gltB_C"/>
    <property type="match status" value="1"/>
</dbReference>
<dbReference type="NCBIfam" id="NF008730">
    <property type="entry name" value="PRK11750.1"/>
    <property type="match status" value="1"/>
</dbReference>
<keyword evidence="6" id="KW-0288">FMN</keyword>
<evidence type="ECO:0000256" key="12">
    <source>
        <dbReference type="ARBA" id="ARBA00023164"/>
    </source>
</evidence>
<dbReference type="Gene3D" id="3.20.20.70">
    <property type="entry name" value="Aldolase class I"/>
    <property type="match status" value="2"/>
</dbReference>
<keyword evidence="11" id="KW-0411">Iron-sulfur</keyword>
<keyword evidence="5" id="KW-0285">Flavoprotein</keyword>
<dbReference type="InterPro" id="IPR002932">
    <property type="entry name" value="Glu_synthdom"/>
</dbReference>
<dbReference type="Proteomes" id="UP001600165">
    <property type="component" value="Unassembled WGS sequence"/>
</dbReference>
<dbReference type="CDD" id="cd00713">
    <property type="entry name" value="GltS"/>
    <property type="match status" value="1"/>
</dbReference>
<comment type="similarity">
    <text evidence="3">Belongs to the glutamate synthase family.</text>
</comment>
<evidence type="ECO:0000256" key="14">
    <source>
        <dbReference type="ARBA" id="ARBA00029440"/>
    </source>
</evidence>
<reference evidence="17 18" key="1">
    <citation type="submission" date="2024-10" db="EMBL/GenBank/DDBJ databases">
        <authorList>
            <person name="Ratan Roy A."/>
            <person name="Morales Sandoval P.H."/>
            <person name="De Los Santos Villalobos S."/>
            <person name="Chakraborty S."/>
            <person name="Mukherjee J."/>
        </authorList>
    </citation>
    <scope>NUCLEOTIDE SEQUENCE [LARGE SCALE GENOMIC DNA]</scope>
    <source>
        <strain evidence="17 18">S1</strain>
    </source>
</reference>
<organism evidence="17 18">
    <name type="scientific">Almyronema epifaneia S1</name>
    <dbReference type="NCBI Taxonomy" id="2991925"/>
    <lineage>
        <taxon>Bacteria</taxon>
        <taxon>Bacillati</taxon>
        <taxon>Cyanobacteriota</taxon>
        <taxon>Cyanophyceae</taxon>
        <taxon>Nodosilineales</taxon>
        <taxon>Nodosilineaceae</taxon>
        <taxon>Almyronema</taxon>
        <taxon>Almyronema epifaneia</taxon>
    </lineage>
</organism>
<dbReference type="CDD" id="cd02808">
    <property type="entry name" value="GltS_FMN"/>
    <property type="match status" value="1"/>
</dbReference>
<dbReference type="Pfam" id="PF01645">
    <property type="entry name" value="Glu_synthase"/>
    <property type="match status" value="1"/>
</dbReference>
<dbReference type="RefSeq" id="WP_377967053.1">
    <property type="nucleotide sequence ID" value="NZ_JBHZOL010000095.1"/>
</dbReference>
<evidence type="ECO:0000256" key="15">
    <source>
        <dbReference type="SAM" id="MobiDB-lite"/>
    </source>
</evidence>
<sequence length="1557" mass="170453">MNSHTPPVKQGLYDPRFEHDACGVGFIVHMKGKPSHAIVQQALTILLNLDHRGAVGAEPNTGDGAGILLQVPHKFLKKVAAHADIDLPEAGQYGVGLMFAAPELAVRQQGRQIFEQIAAKMGQPVLGWRDVPTDHTSLGETAKSSEPFMQQVFVQRSPDITDDLAFERKLYIIRKLAHQKIHAEVDSFWYTTSLSCRTLVYKGMLMPEQVGKYFLDLSDPDLESALGLVHSRFSTNTFPSWERAHPYRYIAHNGEINTLRGNINWMYARQSMFESALFGDDLKQAQPLINIDGSDSGIFDNTLELMTLAGRSLPHAVMMMIPEPWSAHESMSPEKKAFYEYHACLMEPWDGPASIAFTDGTMMGAVLDRNGLRPSRYYVTKDDLVIMASEAGVLPIEPERVARKGRLEPGRMFLVNMEEGRIVADEEIKQQIATANPYREWLDQHLVDLSNLPAPTPIPVETNGHSPLAASAEAVQTNGHAPQASSPPPAASSSLRQRQMAFGYTFEELRMLLAPMAQNGVEAVGAMGTDTPLSVLSNRPKLLYDYFHQLFAQVTNPPIDSIREAIITSAETTIGSERNLLQPEPESCHLIKLKTPIISNAELAKLKQVKQNGFQSMTLPIVFDPASGAAGLAATLENLFATVDQAIAAGTNLVILSDRQVGPHQAAIPALLAVSGLHHHLIREGTRTQVGLILESGEPREVHHFAVLLGYGCGAINPYLAFETLAAMIEDGSLPGVDFQTACKNYTKAVTKGVIKIGSKIGISTIQSYRGAQIFEALGLDQSFVDQYFAWTASRLGGADLDVITQEAILRHQHAFPDRPLQNPVLEVGGEYQWRKEGEAHLFDPQTIHLLQKAVQEGSYELYKTYSARINEHGKQFFRLRDLLEFKARESISLEEVEPIEAIMARFKTGAMSYGSISKEAHESLAIAMNRIGGRSNTGEGGEDPERYTWTNERGDSKNSAIKQVASGRFGVTSLYLSQAREIQIKMAQGAKPGEGGQLPGRKVYPWIAKVRHSTPGVGLISPPPHHDIYSIEDLAELIHDLKNANRKARISVKLVSEVGVGTIAAGVAKAHADVVLISGFDGGTGASPQTSIKHAGLPWELGLAETHQTLVMNNLRSRIAVETDGQMKTGRDVVMATLLGAEEYGFSTAPLVTLGCIMMRVCHKNTCPVGVATQDPELRKHFMGDPDYTVNFMKFLAQEVRELMAQLGFRTINEMVGRTDVLEPKKAIAHWKAKGIDLSKILYQPQVDPTVGRYCQIPQDHGLDKSLDMTTLLDLCEPAIARGEKVKAKLPIRNINRVVGTILGNEITKHHWEGLPEDTVHLHFQGSAGQSFGAFVPKGVTLELEGDANDYVGKGLSGGKIILYPSKASTFVPEENIIAGNVAFYGATGGEAYLYGMAGERFCVRNSGVKAVVEAIGDHGCEYMTGGKVVVLGRTGRNFAAGMSGGIAYVLDEAGDFASRCNTEMVDLEPLEEPEEIRDLREMIQKHADYTGSQRATQVLADWEAKVPQFVKVMPRDYKRVLQHIEKAIADGLSGDDALSAAFEENARDIARIGGS</sequence>
<comment type="cofactor">
    <cofactor evidence="2">
        <name>[3Fe-4S] cluster</name>
        <dbReference type="ChEBI" id="CHEBI:21137"/>
    </cofactor>
</comment>
<evidence type="ECO:0000256" key="11">
    <source>
        <dbReference type="ARBA" id="ARBA00023014"/>
    </source>
</evidence>
<dbReference type="Pfam" id="PF04898">
    <property type="entry name" value="Glu_syn_central"/>
    <property type="match status" value="1"/>
</dbReference>
<dbReference type="PROSITE" id="PS51278">
    <property type="entry name" value="GATASE_TYPE_2"/>
    <property type="match status" value="1"/>
</dbReference>
<evidence type="ECO:0000256" key="4">
    <source>
        <dbReference type="ARBA" id="ARBA00022605"/>
    </source>
</evidence>
<evidence type="ECO:0000256" key="8">
    <source>
        <dbReference type="ARBA" id="ARBA00022962"/>
    </source>
</evidence>
<keyword evidence="13" id="KW-0003">3Fe-4S</keyword>
<dbReference type="InterPro" id="IPR036485">
    <property type="entry name" value="Glu_synth_asu_C_sf"/>
</dbReference>
<evidence type="ECO:0000256" key="5">
    <source>
        <dbReference type="ARBA" id="ARBA00022630"/>
    </source>
</evidence>
<evidence type="ECO:0000256" key="2">
    <source>
        <dbReference type="ARBA" id="ARBA00001927"/>
    </source>
</evidence>
<keyword evidence="12" id="KW-0314">Glutamate biosynthesis</keyword>
<keyword evidence="10" id="KW-0408">Iron</keyword>
<dbReference type="Gene3D" id="2.160.20.60">
    <property type="entry name" value="Glutamate synthase, alpha subunit, C-terminal domain"/>
    <property type="match status" value="1"/>
</dbReference>
<dbReference type="InterPro" id="IPR013785">
    <property type="entry name" value="Aldolase_TIM"/>
</dbReference>
<protein>
    <submittedName>
        <fullName evidence="17">Glutamate synthase large subunit</fullName>
        <ecNumber evidence="17">1.4.1.13</ecNumber>
    </submittedName>
</protein>
<dbReference type="InterPro" id="IPR017932">
    <property type="entry name" value="GATase_2_dom"/>
</dbReference>
<dbReference type="SUPFAM" id="SSF56235">
    <property type="entry name" value="N-terminal nucleophile aminohydrolases (Ntn hydrolases)"/>
    <property type="match status" value="1"/>
</dbReference>
<dbReference type="SUPFAM" id="SSF69336">
    <property type="entry name" value="Alpha subunit of glutamate synthase, C-terminal domain"/>
    <property type="match status" value="1"/>
</dbReference>
<evidence type="ECO:0000259" key="16">
    <source>
        <dbReference type="PROSITE" id="PS51278"/>
    </source>
</evidence>
<dbReference type="PANTHER" id="PTHR11938">
    <property type="entry name" value="FAD NADPH DEHYDROGENASE/OXIDOREDUCTASE"/>
    <property type="match status" value="1"/>
</dbReference>